<dbReference type="RefSeq" id="WP_394317166.1">
    <property type="nucleotide sequence ID" value="NZ_JBHMQV010000004.1"/>
</dbReference>
<feature type="domain" description="DUF1023" evidence="2">
    <location>
        <begin position="362"/>
        <end position="530"/>
    </location>
</feature>
<dbReference type="Proteomes" id="UP001589887">
    <property type="component" value="Unassembled WGS sequence"/>
</dbReference>
<feature type="region of interest" description="Disordered" evidence="1">
    <location>
        <begin position="117"/>
        <end position="140"/>
    </location>
</feature>
<accession>A0ABV6TFX1</accession>
<evidence type="ECO:0000259" key="2">
    <source>
        <dbReference type="Pfam" id="PF06259"/>
    </source>
</evidence>
<reference evidence="3 4" key="1">
    <citation type="submission" date="2024-09" db="EMBL/GenBank/DDBJ databases">
        <authorList>
            <person name="Sun Q."/>
            <person name="Mori K."/>
        </authorList>
    </citation>
    <scope>NUCLEOTIDE SEQUENCE [LARGE SCALE GENOMIC DNA]</scope>
    <source>
        <strain evidence="3 4">JCM 4557</strain>
    </source>
</reference>
<evidence type="ECO:0000313" key="4">
    <source>
        <dbReference type="Proteomes" id="UP001589887"/>
    </source>
</evidence>
<name>A0ABV6TFX1_9ACTN</name>
<feature type="compositionally biased region" description="Low complexity" evidence="1">
    <location>
        <begin position="127"/>
        <end position="137"/>
    </location>
</feature>
<sequence length="607" mass="65139">MDVETLKALKLHEFEEAASGYRSSSDMASGAKDALEQRITAQMRKVLKGATADAAVGQLREVAKDFHYVQVECGLVATALTAFAADMRPAQDKLKRALSEAAEHKFTVGADGAVSYPAAGENPGGSPPKAGSAGASKYTGAAGSIDQQAVEQDPNPNHAIAQGIANRIAEAVKEATDTDQKWAPQLRKLKADDDLVVSDGDWADVGKDTDGVRGAGQHYLDSLPHPPKDGSPKANADWWKGLTPDQQADWTALHPDTVGGLDGLPATVRDEANRMVLDERRGQYQTELNGMPKPPANEWTWIRGGMIPVKVHTDEWMAWDKKYGDRYRHLESSLKGMGAIQNRFDRTGEEGMPEAYLLGFSPEGHGRAILANGNPDTAQHQAVYVPGTTSNLEGFGGSIDRTTELWRQTQHARRDASVSTIAWLGYDAPQDIVKDSPFEHYAYDGAPAYRKFMDGLDASYSGSGEPHRTAIGHSYGTTLIGAAAQKGDLNADDVIFAGSPGVKVGSAGEMDVPKGHVWNEEADGDKVPDIGRWGHGGSQWKMGGGVFLIPSDEAFGANQMNTHAEGSGPTETKGAHGHSEYWNRDTTALKNQALVVIGEYGEVTDPR</sequence>
<comment type="caution">
    <text evidence="3">The sequence shown here is derived from an EMBL/GenBank/DDBJ whole genome shotgun (WGS) entry which is preliminary data.</text>
</comment>
<evidence type="ECO:0000256" key="1">
    <source>
        <dbReference type="SAM" id="MobiDB-lite"/>
    </source>
</evidence>
<proteinExistence type="predicted"/>
<evidence type="ECO:0000313" key="3">
    <source>
        <dbReference type="EMBL" id="MFC0843375.1"/>
    </source>
</evidence>
<organism evidence="3 4">
    <name type="scientific">Streptomyces noboritoensis</name>
    <dbReference type="NCBI Taxonomy" id="67337"/>
    <lineage>
        <taxon>Bacteria</taxon>
        <taxon>Bacillati</taxon>
        <taxon>Actinomycetota</taxon>
        <taxon>Actinomycetes</taxon>
        <taxon>Kitasatosporales</taxon>
        <taxon>Streptomycetaceae</taxon>
        <taxon>Streptomyces</taxon>
    </lineage>
</organism>
<gene>
    <name evidence="3" type="ORF">ACFH04_06430</name>
</gene>
<keyword evidence="3" id="KW-0378">Hydrolase</keyword>
<dbReference type="InterPro" id="IPR010427">
    <property type="entry name" value="DUF1023"/>
</dbReference>
<dbReference type="EMBL" id="JBHMQV010000004">
    <property type="protein sequence ID" value="MFC0843375.1"/>
    <property type="molecule type" value="Genomic_DNA"/>
</dbReference>
<keyword evidence="4" id="KW-1185">Reference proteome</keyword>
<protein>
    <submittedName>
        <fullName evidence="3">Alpha/beta hydrolase</fullName>
    </submittedName>
</protein>
<dbReference type="Pfam" id="PF06259">
    <property type="entry name" value="Abhydrolase_8"/>
    <property type="match status" value="1"/>
</dbReference>
<dbReference type="GO" id="GO:0016787">
    <property type="term" value="F:hydrolase activity"/>
    <property type="evidence" value="ECO:0007669"/>
    <property type="project" value="UniProtKB-KW"/>
</dbReference>